<dbReference type="EMBL" id="NHRY01000234">
    <property type="protein sequence ID" value="PPQ29054.1"/>
    <property type="molecule type" value="Genomic_DNA"/>
</dbReference>
<proteinExistence type="predicted"/>
<protein>
    <submittedName>
        <fullName evidence="1">Uncharacterized protein</fullName>
    </submittedName>
</protein>
<keyword evidence="2" id="KW-1185">Reference proteome</keyword>
<accession>A0A2S6N350</accession>
<organism evidence="1 2">
    <name type="scientific">Rhodopila globiformis</name>
    <name type="common">Rhodopseudomonas globiformis</name>
    <dbReference type="NCBI Taxonomy" id="1071"/>
    <lineage>
        <taxon>Bacteria</taxon>
        <taxon>Pseudomonadati</taxon>
        <taxon>Pseudomonadota</taxon>
        <taxon>Alphaproteobacteria</taxon>
        <taxon>Acetobacterales</taxon>
        <taxon>Acetobacteraceae</taxon>
        <taxon>Rhodopila</taxon>
    </lineage>
</organism>
<evidence type="ECO:0000313" key="1">
    <source>
        <dbReference type="EMBL" id="PPQ29054.1"/>
    </source>
</evidence>
<dbReference type="AlphaFoldDB" id="A0A2S6N350"/>
<gene>
    <name evidence="1" type="ORF">CCS01_22735</name>
</gene>
<reference evidence="1 2" key="1">
    <citation type="journal article" date="2018" name="Arch. Microbiol.">
        <title>New insights into the metabolic potential of the phototrophic purple bacterium Rhodopila globiformis DSM 161(T) from its draft genome sequence and evidence for a vanadium-dependent nitrogenase.</title>
        <authorList>
            <person name="Imhoff J.F."/>
            <person name="Rahn T."/>
            <person name="Kunzel S."/>
            <person name="Neulinger S.C."/>
        </authorList>
    </citation>
    <scope>NUCLEOTIDE SEQUENCE [LARGE SCALE GENOMIC DNA]</scope>
    <source>
        <strain evidence="1 2">DSM 161</strain>
    </source>
</reference>
<evidence type="ECO:0000313" key="2">
    <source>
        <dbReference type="Proteomes" id="UP000239724"/>
    </source>
</evidence>
<dbReference type="Proteomes" id="UP000239724">
    <property type="component" value="Unassembled WGS sequence"/>
</dbReference>
<sequence length="403" mass="43008">MRDRDLGGVTRDVAGAPDAQVMRIVATVDAMASRGAADDLIVPLRQRLAVLRPPRPLRFVRLLFHPLDPVIVPAAQWRPGQDEIPRTALMPMADCLRHAMGVQARAIDAAIRGHTTSETALVATQGQILWSAAGAILANATAPPLWRETEVAEAMFAPLARRAGALLAQMPALHRLCVETVHGLLPPSPEALQAILQGVSAADETALPMLVRLMLNRLPQLASLLATHPGAAGPQVKVALDQAIDSLLDQLTAEDGVQAQIAGAGLAEASVAVRRIATLLRQIEDGTVRSARRAQVAVIRQQVDAGCRARFATGLQDQVLARLHMATDQDVPALEAAARGLRALETEARVMGGRSAYDRMLSQAAEAIKAENGLDRTDQVRLVEILAGSDAALAMLDRRPDER</sequence>
<comment type="caution">
    <text evidence="1">The sequence shown here is derived from an EMBL/GenBank/DDBJ whole genome shotgun (WGS) entry which is preliminary data.</text>
</comment>
<name>A0A2S6N350_RHOGL</name>